<dbReference type="Pfam" id="PF07734">
    <property type="entry name" value="FBA_1"/>
    <property type="match status" value="1"/>
</dbReference>
<dbReference type="PANTHER" id="PTHR31672:SF10">
    <property type="entry name" value="F-BOX DOMAIN-CONTAINING PROTEIN"/>
    <property type="match status" value="1"/>
</dbReference>
<dbReference type="InterPro" id="IPR017451">
    <property type="entry name" value="F-box-assoc_interact_dom"/>
</dbReference>
<dbReference type="InterPro" id="IPR050796">
    <property type="entry name" value="SCF_F-box_component"/>
</dbReference>
<keyword evidence="3" id="KW-1185">Reference proteome</keyword>
<dbReference type="InterPro" id="IPR006527">
    <property type="entry name" value="F-box-assoc_dom_typ1"/>
</dbReference>
<protein>
    <recommendedName>
        <fullName evidence="1">F-box associated beta-propeller type 1 domain-containing protein</fullName>
    </recommendedName>
</protein>
<dbReference type="Proteomes" id="UP001054252">
    <property type="component" value="Unassembled WGS sequence"/>
</dbReference>
<evidence type="ECO:0000313" key="2">
    <source>
        <dbReference type="EMBL" id="GKV30049.1"/>
    </source>
</evidence>
<evidence type="ECO:0000313" key="3">
    <source>
        <dbReference type="Proteomes" id="UP001054252"/>
    </source>
</evidence>
<sequence length="257" mass="29930">MQQHEVYYDIVDHCNGLLCVLLCSKEIMNWKAVVVWNPSTKEQKRLRAPDQRSLEKIEQHFGFSYDSTSDDYKVVLVTTFENIPAKIQCLGLKMDSWEIAQNDIHYLFDCDTFSSSYAAHVNGYIYWAIKKRRVDDNNGADDIASLDLGRNRMIEETSLSEMLLSGRRYVSLHPLKESLFMIETDDHVNFNAWIMKENDEVTGTKSWIKFFQISIEQNVFNPVRYPPIEEDCISPICFTGNGNCLMVAEERQDFFFI</sequence>
<proteinExistence type="predicted"/>
<feature type="domain" description="F-box associated beta-propeller type 1" evidence="1">
    <location>
        <begin position="5"/>
        <end position="218"/>
    </location>
</feature>
<organism evidence="2 3">
    <name type="scientific">Rubroshorea leprosula</name>
    <dbReference type="NCBI Taxonomy" id="152421"/>
    <lineage>
        <taxon>Eukaryota</taxon>
        <taxon>Viridiplantae</taxon>
        <taxon>Streptophyta</taxon>
        <taxon>Embryophyta</taxon>
        <taxon>Tracheophyta</taxon>
        <taxon>Spermatophyta</taxon>
        <taxon>Magnoliopsida</taxon>
        <taxon>eudicotyledons</taxon>
        <taxon>Gunneridae</taxon>
        <taxon>Pentapetalae</taxon>
        <taxon>rosids</taxon>
        <taxon>malvids</taxon>
        <taxon>Malvales</taxon>
        <taxon>Dipterocarpaceae</taxon>
        <taxon>Rubroshorea</taxon>
    </lineage>
</organism>
<dbReference type="NCBIfam" id="TIGR01640">
    <property type="entry name" value="F_box_assoc_1"/>
    <property type="match status" value="1"/>
</dbReference>
<dbReference type="PANTHER" id="PTHR31672">
    <property type="entry name" value="BNACNNG10540D PROTEIN"/>
    <property type="match status" value="1"/>
</dbReference>
<dbReference type="AlphaFoldDB" id="A0AAV5KYU0"/>
<reference evidence="2 3" key="1">
    <citation type="journal article" date="2021" name="Commun. Biol.">
        <title>The genome of Shorea leprosula (Dipterocarpaceae) highlights the ecological relevance of drought in aseasonal tropical rainforests.</title>
        <authorList>
            <person name="Ng K.K.S."/>
            <person name="Kobayashi M.J."/>
            <person name="Fawcett J.A."/>
            <person name="Hatakeyama M."/>
            <person name="Paape T."/>
            <person name="Ng C.H."/>
            <person name="Ang C.C."/>
            <person name="Tnah L.H."/>
            <person name="Lee C.T."/>
            <person name="Nishiyama T."/>
            <person name="Sese J."/>
            <person name="O'Brien M.J."/>
            <person name="Copetti D."/>
            <person name="Mohd Noor M.I."/>
            <person name="Ong R.C."/>
            <person name="Putra M."/>
            <person name="Sireger I.Z."/>
            <person name="Indrioko S."/>
            <person name="Kosugi Y."/>
            <person name="Izuno A."/>
            <person name="Isagi Y."/>
            <person name="Lee S.L."/>
            <person name="Shimizu K.K."/>
        </authorList>
    </citation>
    <scope>NUCLEOTIDE SEQUENCE [LARGE SCALE GENOMIC DNA]</scope>
    <source>
        <strain evidence="2">214</strain>
    </source>
</reference>
<evidence type="ECO:0000259" key="1">
    <source>
        <dbReference type="Pfam" id="PF07734"/>
    </source>
</evidence>
<comment type="caution">
    <text evidence="2">The sequence shown here is derived from an EMBL/GenBank/DDBJ whole genome shotgun (WGS) entry which is preliminary data.</text>
</comment>
<accession>A0AAV5KYU0</accession>
<name>A0AAV5KYU0_9ROSI</name>
<gene>
    <name evidence="2" type="ORF">SLEP1_g38913</name>
</gene>
<dbReference type="EMBL" id="BPVZ01000085">
    <property type="protein sequence ID" value="GKV30049.1"/>
    <property type="molecule type" value="Genomic_DNA"/>
</dbReference>